<reference evidence="3 4" key="1">
    <citation type="submission" date="2024-02" db="EMBL/GenBank/DDBJ databases">
        <authorList>
            <person name="Chen Y."/>
            <person name="Shah S."/>
            <person name="Dougan E. K."/>
            <person name="Thang M."/>
            <person name="Chan C."/>
        </authorList>
    </citation>
    <scope>NUCLEOTIDE SEQUENCE [LARGE SCALE GENOMIC DNA]</scope>
</reference>
<gene>
    <name evidence="3" type="ORF">CCMP2556_LOCUS49299</name>
</gene>
<evidence type="ECO:0000256" key="2">
    <source>
        <dbReference type="SAM" id="SignalP"/>
    </source>
</evidence>
<evidence type="ECO:0000313" key="4">
    <source>
        <dbReference type="Proteomes" id="UP001642484"/>
    </source>
</evidence>
<protein>
    <submittedName>
        <fullName evidence="3">Uncharacterized protein</fullName>
    </submittedName>
</protein>
<dbReference type="Proteomes" id="UP001642484">
    <property type="component" value="Unassembled WGS sequence"/>
</dbReference>
<comment type="caution">
    <text evidence="3">The sequence shown here is derived from an EMBL/GenBank/DDBJ whole genome shotgun (WGS) entry which is preliminary data.</text>
</comment>
<feature type="chain" id="PRO_5045196504" evidence="2">
    <location>
        <begin position="19"/>
        <end position="371"/>
    </location>
</feature>
<organism evidence="3 4">
    <name type="scientific">Durusdinium trenchii</name>
    <dbReference type="NCBI Taxonomy" id="1381693"/>
    <lineage>
        <taxon>Eukaryota</taxon>
        <taxon>Sar</taxon>
        <taxon>Alveolata</taxon>
        <taxon>Dinophyceae</taxon>
        <taxon>Suessiales</taxon>
        <taxon>Symbiodiniaceae</taxon>
        <taxon>Durusdinium</taxon>
    </lineage>
</organism>
<keyword evidence="4" id="KW-1185">Reference proteome</keyword>
<feature type="region of interest" description="Disordered" evidence="1">
    <location>
        <begin position="303"/>
        <end position="332"/>
    </location>
</feature>
<feature type="compositionally biased region" description="Low complexity" evidence="1">
    <location>
        <begin position="322"/>
        <end position="332"/>
    </location>
</feature>
<dbReference type="GO" id="GO:0016301">
    <property type="term" value="F:kinase activity"/>
    <property type="evidence" value="ECO:0007669"/>
    <property type="project" value="UniProtKB-KW"/>
</dbReference>
<dbReference type="EMBL" id="CAXAMN010026717">
    <property type="protein sequence ID" value="CAK9105335.1"/>
    <property type="molecule type" value="Genomic_DNA"/>
</dbReference>
<sequence>MASRVLCICLTGVAVVLAIREGDPKPQARTSTYSKTKEVAPAEPIPGSHTWWKINKISANSFACGGNRYCCVRGCKYLVETDSCGDCAGHTVKQKSPQEEIEIYQNTLRNFRIPGGVDYYGPVRGCTKKNSVKCTEKAGGNPVCCCNSGFIFDFPSRECVVDAENLTNKEEPIPGSDKWGAYKGTKSYFGPARRCAKDKKKWCCHRACQYDLEHDNCGLCKGYDEPAPPTPGEVIQKFVLDHGNYLIPSGIKSPGGATGICYTKHAKSCTAHNSTVKHCCCHQGFYWSFISRQCVSPATLAKEEAQEAEEPPEERTIDPVNAGTGTARGGSSAVVSRYDFSQPGADQDDGHAQSRSCSLVLLIMAALTGWP</sequence>
<proteinExistence type="predicted"/>
<feature type="signal peptide" evidence="2">
    <location>
        <begin position="1"/>
        <end position="18"/>
    </location>
</feature>
<accession>A0ABP0RYE4</accession>
<evidence type="ECO:0000313" key="3">
    <source>
        <dbReference type="EMBL" id="CAK9105335.1"/>
    </source>
</evidence>
<name>A0ABP0RYE4_9DINO</name>
<evidence type="ECO:0000256" key="1">
    <source>
        <dbReference type="SAM" id="MobiDB-lite"/>
    </source>
</evidence>
<keyword evidence="2" id="KW-0732">Signal</keyword>